<evidence type="ECO:0000256" key="3">
    <source>
        <dbReference type="ARBA" id="ARBA00022695"/>
    </source>
</evidence>
<evidence type="ECO:0000256" key="1">
    <source>
        <dbReference type="ARBA" id="ARBA00022478"/>
    </source>
</evidence>
<comment type="catalytic activity">
    <reaction evidence="5">
        <text>RNA(n) + a ribonucleoside 5'-triphosphate = RNA(n+1) + diphosphate</text>
        <dbReference type="Rhea" id="RHEA:21248"/>
        <dbReference type="Rhea" id="RHEA-COMP:14527"/>
        <dbReference type="Rhea" id="RHEA-COMP:17342"/>
        <dbReference type="ChEBI" id="CHEBI:33019"/>
        <dbReference type="ChEBI" id="CHEBI:61557"/>
        <dbReference type="ChEBI" id="CHEBI:140395"/>
        <dbReference type="EC" id="2.7.7.6"/>
    </reaction>
</comment>
<comment type="caution">
    <text evidence="6">The sequence shown here is derived from an EMBL/GenBank/DDBJ whole genome shotgun (WGS) entry which is preliminary data.</text>
</comment>
<dbReference type="NCBIfam" id="NF010188">
    <property type="entry name" value="PRK13667.1"/>
    <property type="match status" value="1"/>
</dbReference>
<dbReference type="GO" id="GO:0006351">
    <property type="term" value="P:DNA-templated transcription"/>
    <property type="evidence" value="ECO:0007669"/>
    <property type="project" value="UniProtKB-UniRule"/>
</dbReference>
<evidence type="ECO:0000313" key="7">
    <source>
        <dbReference type="Proteomes" id="UP000287605"/>
    </source>
</evidence>
<dbReference type="AlphaFoldDB" id="A0A430B474"/>
<dbReference type="HAMAP" id="MF_01553">
    <property type="entry name" value="RNApol_bact_RpoY"/>
    <property type="match status" value="1"/>
</dbReference>
<accession>A0A430B474</accession>
<comment type="function">
    <text evidence="5">A non-essential component of RNA polymerase (RNAP).</text>
</comment>
<evidence type="ECO:0000256" key="5">
    <source>
        <dbReference type="HAMAP-Rule" id="MF_01553"/>
    </source>
</evidence>
<reference evidence="6 7" key="1">
    <citation type="submission" date="2017-05" db="EMBL/GenBank/DDBJ databases">
        <title>Vagococcus spp. assemblies.</title>
        <authorList>
            <person name="Gulvik C.A."/>
        </authorList>
    </citation>
    <scope>NUCLEOTIDE SEQUENCE [LARGE SCALE GENOMIC DNA]</scope>
    <source>
        <strain evidence="6 7">CCUG 51432</strain>
    </source>
</reference>
<dbReference type="GO" id="GO:0003899">
    <property type="term" value="F:DNA-directed RNA polymerase activity"/>
    <property type="evidence" value="ECO:0007669"/>
    <property type="project" value="UniProtKB-UniRule"/>
</dbReference>
<dbReference type="EMBL" id="NGKA01000002">
    <property type="protein sequence ID" value="RSU15108.1"/>
    <property type="molecule type" value="Genomic_DNA"/>
</dbReference>
<dbReference type="RefSeq" id="WP_126806710.1">
    <property type="nucleotide sequence ID" value="NZ_NGKA01000002.1"/>
</dbReference>
<comment type="similarity">
    <text evidence="5">Belongs to the RNA polymerase subunit epsilon family.</text>
</comment>
<dbReference type="OrthoDB" id="2147503at2"/>
<evidence type="ECO:0000256" key="2">
    <source>
        <dbReference type="ARBA" id="ARBA00022679"/>
    </source>
</evidence>
<evidence type="ECO:0000313" key="6">
    <source>
        <dbReference type="EMBL" id="RSU15108.1"/>
    </source>
</evidence>
<name>A0A430B474_9ENTE</name>
<gene>
    <name evidence="5" type="primary">rpoY</name>
    <name evidence="6" type="ORF">CBF29_01900</name>
</gene>
<keyword evidence="4 5" id="KW-0804">Transcription</keyword>
<evidence type="ECO:0000256" key="4">
    <source>
        <dbReference type="ARBA" id="ARBA00023163"/>
    </source>
</evidence>
<dbReference type="Pfam" id="PF07288">
    <property type="entry name" value="RpoY"/>
    <property type="match status" value="1"/>
</dbReference>
<sequence>MIFKAYYQETKHQNPKREQTKSLYLEADDEVEARRLFETHTSYNLEFLQFLDEKHLAYEKEHADFSLTEFK</sequence>
<dbReference type="Proteomes" id="UP000287605">
    <property type="component" value="Unassembled WGS sequence"/>
</dbReference>
<proteinExistence type="inferred from homology"/>
<keyword evidence="1 5" id="KW-0240">DNA-directed RNA polymerase</keyword>
<dbReference type="GO" id="GO:0000428">
    <property type="term" value="C:DNA-directed RNA polymerase complex"/>
    <property type="evidence" value="ECO:0007669"/>
    <property type="project" value="UniProtKB-KW"/>
</dbReference>
<protein>
    <recommendedName>
        <fullName evidence="5">DNA-directed RNA polymerase subunit epsilon</fullName>
        <shortName evidence="5">RNAP epsilon subunit</shortName>
        <ecNumber evidence="5">2.7.7.6</ecNumber>
    </recommendedName>
    <alternativeName>
        <fullName evidence="5">RNA polymerase epsilon subunit</fullName>
    </alternativeName>
    <alternativeName>
        <fullName evidence="5">Transcriptase subunit epsilon</fullName>
    </alternativeName>
</protein>
<dbReference type="GO" id="GO:0003677">
    <property type="term" value="F:DNA binding"/>
    <property type="evidence" value="ECO:0007669"/>
    <property type="project" value="UniProtKB-UniRule"/>
</dbReference>
<dbReference type="EC" id="2.7.7.6" evidence="5"/>
<keyword evidence="7" id="KW-1185">Reference proteome</keyword>
<dbReference type="InterPro" id="IPR009907">
    <property type="entry name" value="RpoY"/>
</dbReference>
<comment type="subunit">
    <text evidence="5">RNAP is composed of a core of 2 alpha, a beta and a beta' subunit. The core is associated with a delta subunit, and at least one of epsilon or omega. When a sigma factor is associated with the core the holoenzyme is formed, which can initiate transcription.</text>
</comment>
<dbReference type="Gene3D" id="3.10.20.730">
    <property type="entry name" value="RNAP, epsilon subunit-like"/>
    <property type="match status" value="1"/>
</dbReference>
<keyword evidence="2 5" id="KW-0808">Transferase</keyword>
<keyword evidence="3 5" id="KW-0548">Nucleotidyltransferase</keyword>
<organism evidence="6 7">
    <name type="scientific">Vagococcus elongatus</name>
    <dbReference type="NCBI Taxonomy" id="180344"/>
    <lineage>
        <taxon>Bacteria</taxon>
        <taxon>Bacillati</taxon>
        <taxon>Bacillota</taxon>
        <taxon>Bacilli</taxon>
        <taxon>Lactobacillales</taxon>
        <taxon>Enterococcaceae</taxon>
        <taxon>Vagococcus</taxon>
    </lineage>
</organism>